<dbReference type="VEuPathDB" id="FungiDB:PNEG_01657"/>
<dbReference type="GO" id="GO:0042147">
    <property type="term" value="P:retrograde transport, endosome to Golgi"/>
    <property type="evidence" value="ECO:0007669"/>
    <property type="project" value="TreeGrafter"/>
</dbReference>
<feature type="domain" description="SAM" evidence="7">
    <location>
        <begin position="125"/>
        <end position="188"/>
    </location>
</feature>
<dbReference type="GO" id="GO:0005802">
    <property type="term" value="C:trans-Golgi network"/>
    <property type="evidence" value="ECO:0007669"/>
    <property type="project" value="TreeGrafter"/>
</dbReference>
<dbReference type="Pfam" id="PF00018">
    <property type="entry name" value="SH3_1"/>
    <property type="match status" value="1"/>
</dbReference>
<dbReference type="GO" id="GO:0007032">
    <property type="term" value="P:endosome organization"/>
    <property type="evidence" value="ECO:0007669"/>
    <property type="project" value="TreeGrafter"/>
</dbReference>
<keyword evidence="1 3" id="KW-0728">SH3 domain</keyword>
<dbReference type="OMA" id="FGDGWWE"/>
<dbReference type="SMART" id="SM00326">
    <property type="entry name" value="SH3"/>
    <property type="match status" value="1"/>
</dbReference>
<dbReference type="SMART" id="SM00233">
    <property type="entry name" value="PH"/>
    <property type="match status" value="1"/>
</dbReference>
<dbReference type="InterPro" id="IPR036028">
    <property type="entry name" value="SH3-like_dom_sf"/>
</dbReference>
<evidence type="ECO:0000256" key="2">
    <source>
        <dbReference type="ARBA" id="ARBA00022553"/>
    </source>
</evidence>
<dbReference type="InterPro" id="IPR001660">
    <property type="entry name" value="SAM"/>
</dbReference>
<dbReference type="PROSITE" id="PS50002">
    <property type="entry name" value="SH3"/>
    <property type="match status" value="1"/>
</dbReference>
<dbReference type="OrthoDB" id="73680at2759"/>
<gene>
    <name evidence="8" type="ORF">PNEG_01657</name>
</gene>
<dbReference type="GO" id="GO:0055037">
    <property type="term" value="C:recycling endosome"/>
    <property type="evidence" value="ECO:0007669"/>
    <property type="project" value="TreeGrafter"/>
</dbReference>
<dbReference type="InterPro" id="IPR011993">
    <property type="entry name" value="PH-like_dom_sf"/>
</dbReference>
<comment type="caution">
    <text evidence="8">The sequence shown here is derived from an EMBL/GenBank/DDBJ whole genome shotgun (WGS) entry which is preliminary data.</text>
</comment>
<dbReference type="GO" id="GO:0005829">
    <property type="term" value="C:cytosol"/>
    <property type="evidence" value="ECO:0007669"/>
    <property type="project" value="GOC"/>
</dbReference>
<dbReference type="GO" id="GO:0001881">
    <property type="term" value="P:receptor recycling"/>
    <property type="evidence" value="ECO:0007669"/>
    <property type="project" value="TreeGrafter"/>
</dbReference>
<feature type="domain" description="SH3" evidence="5">
    <location>
        <begin position="3"/>
        <end position="66"/>
    </location>
</feature>
<sequence length="658" mass="75009">MKSLENLVFALHDFEAVSPEDLPLKRGEQIFVLKKDEGFNDGWWEGQNMEGRKGLFPVIYTMSYSELVKVLLFDPLSPKTPVETTKEVDLMKTTISNIDDLLSYIDRSGFKNMSLEDSSVDVLSWTPQEVASWIESKGFGSVADKFIEHEITGDILIQMDYSHLKELDILSFGKRFEIEREIKLLRDSLSITTEKQINERILKDDTRSSQSMITARNFQSEKSDYAQSMHSINSASVKRRSYENSFLHMNNVSIDHSYRSSRNGIPLDGIGGAVSKHSLDQSASIYDHKIEMPNASECSESLKLHSRDTEVTVNNKSSWKVTNKLIRAYKRKSKPYVMVGRLQKIDKGFDYKKAARLSKHVNQDVLKACPYGNYRQMDTITMLKEIQSYNTASSKTFKVEKDALKVPLKKPSKVSIAKKSLLKRDQKVPTAIKEGIRHISVHDAIKEADHYGWMRKKTERYGQWKLRFFCLTGTRLSYFYSEDDVGEKGLIDINSYRVVSVNSRFFYGERKFCFKIIPPVPGTAKGINFTSPKVHYFATDTLEEMKEWVRALIKITIGRDNSVPVLSSCKVPTISLKAAKEKISANILMNDKSEPESLSENHSKRTSYQEHAISSGLTKSYHAENALEDPNPTENSSFISDIKSAWENVEILANSTQE</sequence>
<dbReference type="InterPro" id="IPR013761">
    <property type="entry name" value="SAM/pointed_sf"/>
</dbReference>
<accession>M7NS10</accession>
<feature type="region of interest" description="Disordered" evidence="4">
    <location>
        <begin position="591"/>
        <end position="614"/>
    </location>
</feature>
<evidence type="ECO:0000313" key="8">
    <source>
        <dbReference type="EMBL" id="EMR09896.1"/>
    </source>
</evidence>
<evidence type="ECO:0000256" key="3">
    <source>
        <dbReference type="PROSITE-ProRule" id="PRU00192"/>
    </source>
</evidence>
<dbReference type="SUPFAM" id="SSF50044">
    <property type="entry name" value="SH3-domain"/>
    <property type="match status" value="1"/>
</dbReference>
<evidence type="ECO:0008006" key="10">
    <source>
        <dbReference type="Google" id="ProtNLM"/>
    </source>
</evidence>
<dbReference type="eggNOG" id="ENOG502QPMX">
    <property type="taxonomic scope" value="Eukaryota"/>
</dbReference>
<dbReference type="CDD" id="cd00174">
    <property type="entry name" value="SH3"/>
    <property type="match status" value="1"/>
</dbReference>
<evidence type="ECO:0000256" key="4">
    <source>
        <dbReference type="SAM" id="MobiDB-lite"/>
    </source>
</evidence>
<feature type="compositionally biased region" description="Basic and acidic residues" evidence="4">
    <location>
        <begin position="591"/>
        <end position="603"/>
    </location>
</feature>
<organism evidence="8 9">
    <name type="scientific">Pneumocystis murina (strain B123)</name>
    <name type="common">Mouse pneumocystis pneumonia agent</name>
    <name type="synonym">Pneumocystis carinii f. sp. muris</name>
    <dbReference type="NCBI Taxonomy" id="1069680"/>
    <lineage>
        <taxon>Eukaryota</taxon>
        <taxon>Fungi</taxon>
        <taxon>Dikarya</taxon>
        <taxon>Ascomycota</taxon>
        <taxon>Taphrinomycotina</taxon>
        <taxon>Pneumocystomycetes</taxon>
        <taxon>Pneumocystaceae</taxon>
        <taxon>Pneumocystis</taxon>
    </lineage>
</organism>
<dbReference type="Gene3D" id="2.30.29.30">
    <property type="entry name" value="Pleckstrin-homology domain (PH domain)/Phosphotyrosine-binding domain (PTB)"/>
    <property type="match status" value="1"/>
</dbReference>
<dbReference type="PRINTS" id="PR00452">
    <property type="entry name" value="SH3DOMAIN"/>
</dbReference>
<dbReference type="EMBL" id="AFWA02000008">
    <property type="protein sequence ID" value="EMR09896.1"/>
    <property type="molecule type" value="Genomic_DNA"/>
</dbReference>
<feature type="region of interest" description="Disordered" evidence="4">
    <location>
        <begin position="619"/>
        <end position="638"/>
    </location>
</feature>
<keyword evidence="2" id="KW-0597">Phosphoprotein</keyword>
<dbReference type="GeneID" id="19895351"/>
<dbReference type="HOGENOM" id="CLU_376528_0_0_1"/>
<feature type="domain" description="PH" evidence="6">
    <location>
        <begin position="447"/>
        <end position="557"/>
    </location>
</feature>
<dbReference type="PROSITE" id="PS50105">
    <property type="entry name" value="SAM_DOMAIN"/>
    <property type="match status" value="1"/>
</dbReference>
<dbReference type="GO" id="GO:0005769">
    <property type="term" value="C:early endosome"/>
    <property type="evidence" value="ECO:0007669"/>
    <property type="project" value="TreeGrafter"/>
</dbReference>
<evidence type="ECO:0000259" key="5">
    <source>
        <dbReference type="PROSITE" id="PS50002"/>
    </source>
</evidence>
<reference evidence="9" key="1">
    <citation type="journal article" date="2016" name="Nat. Commun.">
        <title>Genome analysis of three Pneumocystis species reveals adaptation mechanisms to life exclusively in mammalian hosts.</title>
        <authorList>
            <person name="Ma L."/>
            <person name="Chen Z."/>
            <person name="Huang D.W."/>
            <person name="Kutty G."/>
            <person name="Ishihara M."/>
            <person name="Wang H."/>
            <person name="Abouelleil A."/>
            <person name="Bishop L."/>
            <person name="Davey E."/>
            <person name="Deng R."/>
            <person name="Deng X."/>
            <person name="Fan L."/>
            <person name="Fantoni G."/>
            <person name="Fitzgerald M."/>
            <person name="Gogineni E."/>
            <person name="Goldberg J.M."/>
            <person name="Handley G."/>
            <person name="Hu X."/>
            <person name="Huber C."/>
            <person name="Jiao X."/>
            <person name="Jones K."/>
            <person name="Levin J.Z."/>
            <person name="Liu Y."/>
            <person name="Macdonald P."/>
            <person name="Melnikov A."/>
            <person name="Raley C."/>
            <person name="Sassi M."/>
            <person name="Sherman B.T."/>
            <person name="Song X."/>
            <person name="Sykes S."/>
            <person name="Tran B."/>
            <person name="Walsh L."/>
            <person name="Xia Y."/>
            <person name="Yang J."/>
            <person name="Young S."/>
            <person name="Zeng Q."/>
            <person name="Zheng X."/>
            <person name="Stephens R."/>
            <person name="Nusbaum C."/>
            <person name="Birren B.W."/>
            <person name="Azadi P."/>
            <person name="Lempicki R.A."/>
            <person name="Cuomo C.A."/>
            <person name="Kovacs J.A."/>
        </authorList>
    </citation>
    <scope>NUCLEOTIDE SEQUENCE [LARGE SCALE GENOMIC DNA]</scope>
    <source>
        <strain evidence="9">B123</strain>
    </source>
</reference>
<dbReference type="PROSITE" id="PS50003">
    <property type="entry name" value="PH_DOMAIN"/>
    <property type="match status" value="1"/>
</dbReference>
<dbReference type="PANTHER" id="PTHR22902">
    <property type="entry name" value="SESQUIPEDALIAN"/>
    <property type="match status" value="1"/>
</dbReference>
<evidence type="ECO:0000259" key="7">
    <source>
        <dbReference type="PROSITE" id="PS50105"/>
    </source>
</evidence>
<proteinExistence type="predicted"/>
<dbReference type="Pfam" id="PF00169">
    <property type="entry name" value="PH"/>
    <property type="match status" value="1"/>
</dbReference>
<dbReference type="CDD" id="cd09535">
    <property type="entry name" value="SAM_BOI-like_fungal"/>
    <property type="match status" value="1"/>
</dbReference>
<evidence type="ECO:0000256" key="1">
    <source>
        <dbReference type="ARBA" id="ARBA00022443"/>
    </source>
</evidence>
<dbReference type="SUPFAM" id="SSF47769">
    <property type="entry name" value="SAM/Pointed domain"/>
    <property type="match status" value="1"/>
</dbReference>
<dbReference type="Proteomes" id="UP000011958">
    <property type="component" value="Unassembled WGS sequence"/>
</dbReference>
<dbReference type="Pfam" id="PF07647">
    <property type="entry name" value="SAM_2"/>
    <property type="match status" value="1"/>
</dbReference>
<dbReference type="InterPro" id="IPR001452">
    <property type="entry name" value="SH3_domain"/>
</dbReference>
<dbReference type="Gene3D" id="2.30.30.40">
    <property type="entry name" value="SH3 Domains"/>
    <property type="match status" value="1"/>
</dbReference>
<dbReference type="STRING" id="1069680.M7NS10"/>
<dbReference type="SMART" id="SM00454">
    <property type="entry name" value="SAM"/>
    <property type="match status" value="1"/>
</dbReference>
<dbReference type="Gene3D" id="1.10.150.50">
    <property type="entry name" value="Transcription Factor, Ets-1"/>
    <property type="match status" value="1"/>
</dbReference>
<evidence type="ECO:0000313" key="9">
    <source>
        <dbReference type="Proteomes" id="UP000011958"/>
    </source>
</evidence>
<dbReference type="RefSeq" id="XP_007873618.1">
    <property type="nucleotide sequence ID" value="XM_007875427.1"/>
</dbReference>
<name>M7NS10_PNEMU</name>
<dbReference type="InterPro" id="IPR001849">
    <property type="entry name" value="PH_domain"/>
</dbReference>
<keyword evidence="9" id="KW-1185">Reference proteome</keyword>
<dbReference type="PANTHER" id="PTHR22902:SF27">
    <property type="entry name" value="PLECKSTRIN HOMOLOGY DOMAIN-CONTAINING FAMILY A MEMBER 3"/>
    <property type="match status" value="1"/>
</dbReference>
<dbReference type="InterPro" id="IPR045188">
    <property type="entry name" value="Boi1/Boi2-like"/>
</dbReference>
<protein>
    <recommendedName>
        <fullName evidence="10">Protein BOI2</fullName>
    </recommendedName>
</protein>
<evidence type="ECO:0000259" key="6">
    <source>
        <dbReference type="PROSITE" id="PS50003"/>
    </source>
</evidence>
<dbReference type="AlphaFoldDB" id="M7NS10"/>
<dbReference type="SUPFAM" id="SSF50729">
    <property type="entry name" value="PH domain-like"/>
    <property type="match status" value="1"/>
</dbReference>